<dbReference type="AlphaFoldDB" id="A0A0D0IQA7"/>
<evidence type="ECO:0000313" key="4">
    <source>
        <dbReference type="Proteomes" id="UP000032120"/>
    </source>
</evidence>
<sequence length="551" mass="56764">MLYEAADLFDANGMMTEQADLMKFTPATAFNGYQLALPEPPVITVPEHNSWLPDPATLTISGTGTPGNTITLKFTGGTGITDFSDPALTTLADGEHAGVQPGDIVVDAAGLCSHTFTPEEPLNDGSYTFAATQTDQSAFGWHATSPVSNPQAETAPQQWGVTGMIDTVPPPAPAMVCPASPSAEGNSTVHGGDVEPGATVHVLVNGERVGEAEVSDGTWTFTFDPPLDKGDHALTAVQTDRAGNESAASYPTCQLRVAKPVVVTGAKLVTPVSIPAVGLEDIDGANWEVTATTGDTDHVLSGGDEVRIERDTDYLIGERLRTDPAPDPAALHYRGTGSPSCVDGAGSELQAPIFDAATGVLRMSSDDAVAEPVSCTLTNQTAHVSLTTLRLGGQSTPPQAGWDVTLSTAGGDVTATLDSTGPSVAFLPGDATVSARLPTDISFAGIQTLDLGTPACAELAAQPEAAPRQCWRDVEATSQQGVRIEQGKHSALRIIGAAPVDLPQLPLTGGIGSLTYWIAGAGAIGLAGLAYLGRSLTRRRLTAPDRGSSSP</sequence>
<dbReference type="RefSeq" id="WP_042545087.1">
    <property type="nucleotide sequence ID" value="NZ_JXSQ01000026.1"/>
</dbReference>
<dbReference type="EMBL" id="JXSQ01000026">
    <property type="protein sequence ID" value="KIP51668.1"/>
    <property type="molecule type" value="Genomic_DNA"/>
</dbReference>
<keyword evidence="4" id="KW-1185">Reference proteome</keyword>
<reference evidence="3 4" key="1">
    <citation type="submission" date="2015-01" db="EMBL/GenBank/DDBJ databases">
        <title>Draft genome sequence of Leucobacter komagatae strain VKM ST2845.</title>
        <authorList>
            <person name="Karlyshev A.V."/>
            <person name="Kudryashova E.B."/>
        </authorList>
    </citation>
    <scope>NUCLEOTIDE SEQUENCE [LARGE SCALE GENOMIC DNA]</scope>
    <source>
        <strain evidence="3 4">VKM ST2845</strain>
    </source>
</reference>
<dbReference type="InterPro" id="IPR013783">
    <property type="entry name" value="Ig-like_fold"/>
</dbReference>
<dbReference type="OrthoDB" id="4122883at2"/>
<dbReference type="Gene3D" id="2.60.40.10">
    <property type="entry name" value="Immunoglobulins"/>
    <property type="match status" value="2"/>
</dbReference>
<dbReference type="Pfam" id="PF19077">
    <property type="entry name" value="Big_13"/>
    <property type="match status" value="1"/>
</dbReference>
<name>A0A0D0IQA7_9MICO</name>
<feature type="transmembrane region" description="Helical" evidence="1">
    <location>
        <begin position="514"/>
        <end position="532"/>
    </location>
</feature>
<dbReference type="GO" id="GO:0005975">
    <property type="term" value="P:carbohydrate metabolic process"/>
    <property type="evidence" value="ECO:0007669"/>
    <property type="project" value="UniProtKB-ARBA"/>
</dbReference>
<dbReference type="NCBIfam" id="NF033510">
    <property type="entry name" value="Ca_tandemer"/>
    <property type="match status" value="1"/>
</dbReference>
<dbReference type="Proteomes" id="UP000032120">
    <property type="component" value="Unassembled WGS sequence"/>
</dbReference>
<dbReference type="InterPro" id="IPR044016">
    <property type="entry name" value="Big_13"/>
</dbReference>
<gene>
    <name evidence="3" type="ORF">SD72_14060</name>
</gene>
<evidence type="ECO:0000259" key="2">
    <source>
        <dbReference type="Pfam" id="PF19077"/>
    </source>
</evidence>
<organism evidence="3 4">
    <name type="scientific">Leucobacter komagatae</name>
    <dbReference type="NCBI Taxonomy" id="55969"/>
    <lineage>
        <taxon>Bacteria</taxon>
        <taxon>Bacillati</taxon>
        <taxon>Actinomycetota</taxon>
        <taxon>Actinomycetes</taxon>
        <taxon>Micrococcales</taxon>
        <taxon>Microbacteriaceae</taxon>
        <taxon>Leucobacter</taxon>
    </lineage>
</organism>
<protein>
    <recommendedName>
        <fullName evidence="2">Bacterial Ig-like domain-containing protein</fullName>
    </recommendedName>
</protein>
<proteinExistence type="predicted"/>
<accession>A0A0D0IQA7</accession>
<keyword evidence="1" id="KW-1133">Transmembrane helix</keyword>
<evidence type="ECO:0000256" key="1">
    <source>
        <dbReference type="SAM" id="Phobius"/>
    </source>
</evidence>
<keyword evidence="1" id="KW-0812">Transmembrane</keyword>
<evidence type="ECO:0000313" key="3">
    <source>
        <dbReference type="EMBL" id="KIP51668.1"/>
    </source>
</evidence>
<keyword evidence="1" id="KW-0472">Membrane</keyword>
<comment type="caution">
    <text evidence="3">The sequence shown here is derived from an EMBL/GenBank/DDBJ whole genome shotgun (WGS) entry which is preliminary data.</text>
</comment>
<feature type="domain" description="Bacterial Ig-like" evidence="2">
    <location>
        <begin position="194"/>
        <end position="249"/>
    </location>
</feature>